<dbReference type="Gene3D" id="3.40.630.30">
    <property type="match status" value="1"/>
</dbReference>
<evidence type="ECO:0000313" key="3">
    <source>
        <dbReference type="Proteomes" id="UP000031866"/>
    </source>
</evidence>
<reference evidence="3" key="1">
    <citation type="submission" date="2014-12" db="EMBL/GenBank/DDBJ databases">
        <title>Genome sequence of Clostridium beijerinckii strain 59B.</title>
        <authorList>
            <person name="Little G.T."/>
            <person name="Minton N.P."/>
        </authorList>
    </citation>
    <scope>NUCLEOTIDE SEQUENCE [LARGE SCALE GENOMIC DNA]</scope>
    <source>
        <strain evidence="3">59B</strain>
    </source>
</reference>
<feature type="domain" description="BioF2-like acetyltransferase" evidence="1">
    <location>
        <begin position="195"/>
        <end position="298"/>
    </location>
</feature>
<sequence length="355" mass="42309">MEIKFINEMDYKIWNEFCINNSYATFFHTSYAMEYFKECSFNIKAQQKSFMIYENNNLIACMPVFLETIDNENNLSYGGGQLLSPLITETLNKAGKRKVMKIILQKLDEIAYENNVNKISFYIPYLSNKYINSLVKYNYFLQYGYVDTSGLTCILDLEPTEEEIFKKFTKGHKSDINKSKKYLELEIINNEDVSEKKIDDFMRYYFKIAGKQTRPQNTFNNICKWVKEEKGVLFKAIYNNNVCGYSFYSYYKDTAYYYMACKDNNLNNLKISHYLQWEAIKYLKNQGIKFLELGTQDFEDTLYNFPSEKDINISKFKRGFGGFIMPVYKAEKFYSSKFLKKCYEERIEKYISRNF</sequence>
<dbReference type="InterPro" id="IPR038740">
    <property type="entry name" value="BioF2-like_GNAT_dom"/>
</dbReference>
<dbReference type="PANTHER" id="PTHR36174">
    <property type="entry name" value="LIPID II:GLYCINE GLYCYLTRANSFERASE"/>
    <property type="match status" value="1"/>
</dbReference>
<dbReference type="Proteomes" id="UP000031866">
    <property type="component" value="Chromosome"/>
</dbReference>
<accession>A0A0B5QTG2</accession>
<protein>
    <recommendedName>
        <fullName evidence="1">BioF2-like acetyltransferase domain-containing protein</fullName>
    </recommendedName>
</protein>
<dbReference type="RefSeq" id="WP_041899467.1">
    <property type="nucleotide sequence ID" value="NZ_CP010086.2"/>
</dbReference>
<gene>
    <name evidence="2" type="ORF">LF65_04804</name>
</gene>
<dbReference type="EMBL" id="CP010086">
    <property type="protein sequence ID" value="AJH01333.1"/>
    <property type="molecule type" value="Genomic_DNA"/>
</dbReference>
<dbReference type="InterPro" id="IPR050644">
    <property type="entry name" value="PG_Glycine_Bridge_Synth"/>
</dbReference>
<proteinExistence type="predicted"/>
<evidence type="ECO:0000259" key="1">
    <source>
        <dbReference type="Pfam" id="PF13480"/>
    </source>
</evidence>
<name>A0A0B5QTG2_CLOBE</name>
<dbReference type="Pfam" id="PF13480">
    <property type="entry name" value="Acetyltransf_6"/>
    <property type="match status" value="1"/>
</dbReference>
<dbReference type="InterPro" id="IPR016181">
    <property type="entry name" value="Acyl_CoA_acyltransferase"/>
</dbReference>
<dbReference type="PANTHER" id="PTHR36174:SF1">
    <property type="entry name" value="LIPID II:GLYCINE GLYCYLTRANSFERASE"/>
    <property type="match status" value="1"/>
</dbReference>
<evidence type="ECO:0000313" key="2">
    <source>
        <dbReference type="EMBL" id="AJH01333.1"/>
    </source>
</evidence>
<dbReference type="SUPFAM" id="SSF55729">
    <property type="entry name" value="Acyl-CoA N-acyltransferases (Nat)"/>
    <property type="match status" value="1"/>
</dbReference>
<dbReference type="OrthoDB" id="5622654at2"/>
<dbReference type="KEGG" id="cbei:LF65_04804"/>
<organism evidence="2 3">
    <name type="scientific">Clostridium beijerinckii</name>
    <name type="common">Clostridium MP</name>
    <dbReference type="NCBI Taxonomy" id="1520"/>
    <lineage>
        <taxon>Bacteria</taxon>
        <taxon>Bacillati</taxon>
        <taxon>Bacillota</taxon>
        <taxon>Clostridia</taxon>
        <taxon>Eubacteriales</taxon>
        <taxon>Clostridiaceae</taxon>
        <taxon>Clostridium</taxon>
    </lineage>
</organism>
<dbReference type="AlphaFoldDB" id="A0A0B5QTG2"/>
<dbReference type="STRING" id="1520.LF65_04804"/>